<dbReference type="Pfam" id="PF00441">
    <property type="entry name" value="Acyl-CoA_dh_1"/>
    <property type="match status" value="1"/>
</dbReference>
<keyword evidence="9" id="KW-1185">Reference proteome</keyword>
<dbReference type="SUPFAM" id="SSF57802">
    <property type="entry name" value="Rubredoxin-like"/>
    <property type="match status" value="1"/>
</dbReference>
<evidence type="ECO:0000256" key="2">
    <source>
        <dbReference type="ARBA" id="ARBA00009347"/>
    </source>
</evidence>
<dbReference type="CDD" id="cd00729">
    <property type="entry name" value="rubredoxin_SM"/>
    <property type="match status" value="1"/>
</dbReference>
<feature type="domain" description="Rubredoxin-like" evidence="7">
    <location>
        <begin position="412"/>
        <end position="446"/>
    </location>
</feature>
<accession>A0A5B9D8V9</accession>
<dbReference type="Gene3D" id="1.10.540.10">
    <property type="entry name" value="Acyl-CoA dehydrogenase/oxidase, N-terminal domain"/>
    <property type="match status" value="1"/>
</dbReference>
<name>A0A5B9D8V9_9ARCH</name>
<evidence type="ECO:0000256" key="4">
    <source>
        <dbReference type="ARBA" id="ARBA00022827"/>
    </source>
</evidence>
<dbReference type="EMBL" id="CP042905">
    <property type="protein sequence ID" value="QEE15297.1"/>
    <property type="molecule type" value="Genomic_DNA"/>
</dbReference>
<evidence type="ECO:0000256" key="3">
    <source>
        <dbReference type="ARBA" id="ARBA00022630"/>
    </source>
</evidence>
<dbReference type="Gene3D" id="2.20.28.10">
    <property type="match status" value="1"/>
</dbReference>
<dbReference type="InterPro" id="IPR024934">
    <property type="entry name" value="Rubredoxin-like_dom"/>
</dbReference>
<dbReference type="GO" id="GO:0050660">
    <property type="term" value="F:flavin adenine dinucleotide binding"/>
    <property type="evidence" value="ECO:0007669"/>
    <property type="project" value="InterPro"/>
</dbReference>
<comment type="similarity">
    <text evidence="2 6">Belongs to the acyl-CoA dehydrogenase family.</text>
</comment>
<dbReference type="FunFam" id="1.20.140.10:FF:000011">
    <property type="entry name" value="Medium-chain specific acyl-CoA dehydrogenase, mitochondrial"/>
    <property type="match status" value="1"/>
</dbReference>
<proteinExistence type="inferred from homology"/>
<dbReference type="InterPro" id="IPR006091">
    <property type="entry name" value="Acyl-CoA_Oxase/DH_mid-dom"/>
</dbReference>
<dbReference type="OrthoDB" id="275197at2157"/>
<protein>
    <submittedName>
        <fullName evidence="8">Acyl-CoA dehydrogenase family protein</fullName>
    </submittedName>
</protein>
<dbReference type="RefSeq" id="WP_147662212.1">
    <property type="nucleotide sequence ID" value="NZ_CP042905.2"/>
</dbReference>
<evidence type="ECO:0000256" key="1">
    <source>
        <dbReference type="ARBA" id="ARBA00001974"/>
    </source>
</evidence>
<dbReference type="GO" id="GO:0003995">
    <property type="term" value="F:acyl-CoA dehydrogenase activity"/>
    <property type="evidence" value="ECO:0007669"/>
    <property type="project" value="TreeGrafter"/>
</dbReference>
<dbReference type="GeneID" id="41329119"/>
<dbReference type="Pfam" id="PF02770">
    <property type="entry name" value="Acyl-CoA_dh_M"/>
    <property type="match status" value="1"/>
</dbReference>
<keyword evidence="4 6" id="KW-0274">FAD</keyword>
<evidence type="ECO:0000256" key="5">
    <source>
        <dbReference type="ARBA" id="ARBA00023002"/>
    </source>
</evidence>
<sequence length="451" mass="50726">MIDFTLTDEQLALQMKSREFAHREILPVAWYFDEMDEMPLYVLERAYKEGLMNLGIPKKYGGQGHGMLDASIAVEEFASCGPGLATSIFDNGLGQEPLILSTNEIAKEKYLTDIIKNFKLISFATSETGMGSDVAGMRCKATPDGKDYILNGTKYWVTNGGFADYATIFATVDRKLRHKGIVGVVIETDWDGVSVVDHIPKMGQRTSNTVALKFDNVRVPAENVLGREGGEGFGLAMNVFSHTRPMIGAFAVGAARSAMEFAMQHAMNRKAFGQPIGAFQGIQFKIAEMFQKVETSRLMIWRSAWEADQGRDCTLWASMTKFYTTEAAFEVANDALQILGGYGYTKYFPVEKLLRDIRLLQIYEGTNQVQRMIVLKYLMKGGFQPIMPKMEDLPRLRAKDVKEAARKGMEQQTVWRCKICGHLHYGDEPPEECPVCRMKKGAFRKVWPKKE</sequence>
<dbReference type="InterPro" id="IPR046373">
    <property type="entry name" value="Acyl-CoA_Oxase/DH_mid-dom_sf"/>
</dbReference>
<dbReference type="SUPFAM" id="SSF47203">
    <property type="entry name" value="Acyl-CoA dehydrogenase C-terminal domain-like"/>
    <property type="match status" value="1"/>
</dbReference>
<dbReference type="InterPro" id="IPR009100">
    <property type="entry name" value="AcylCoA_DH/oxidase_NM_dom_sf"/>
</dbReference>
<evidence type="ECO:0000259" key="7">
    <source>
        <dbReference type="PROSITE" id="PS50903"/>
    </source>
</evidence>
<dbReference type="InterPro" id="IPR048574">
    <property type="entry name" value="RUBY_RBDX"/>
</dbReference>
<dbReference type="Proteomes" id="UP000321408">
    <property type="component" value="Chromosome"/>
</dbReference>
<organism evidence="8 9">
    <name type="scientific">Promethearchaeum syntrophicum</name>
    <dbReference type="NCBI Taxonomy" id="2594042"/>
    <lineage>
        <taxon>Archaea</taxon>
        <taxon>Promethearchaeati</taxon>
        <taxon>Promethearchaeota</taxon>
        <taxon>Promethearchaeia</taxon>
        <taxon>Promethearchaeales</taxon>
        <taxon>Promethearchaeaceae</taxon>
        <taxon>Promethearchaeum</taxon>
    </lineage>
</organism>
<dbReference type="InterPro" id="IPR009075">
    <property type="entry name" value="AcylCo_DH/oxidase_C"/>
</dbReference>
<dbReference type="Pfam" id="PF21349">
    <property type="entry name" value="RUBY_RBDX"/>
    <property type="match status" value="1"/>
</dbReference>
<evidence type="ECO:0000256" key="6">
    <source>
        <dbReference type="RuleBase" id="RU362125"/>
    </source>
</evidence>
<dbReference type="Pfam" id="PF02771">
    <property type="entry name" value="Acyl-CoA_dh_N"/>
    <property type="match status" value="1"/>
</dbReference>
<reference evidence="8 9" key="1">
    <citation type="journal article" date="2020" name="Nature">
        <title>Isolation of an archaeon at the prokaryote-eukaryote interface.</title>
        <authorList>
            <person name="Imachi H."/>
            <person name="Nobu M.K."/>
            <person name="Nakahara N."/>
            <person name="Morono Y."/>
            <person name="Ogawara M."/>
            <person name="Takaki Y."/>
            <person name="Takano Y."/>
            <person name="Uematsu K."/>
            <person name="Ikuta T."/>
            <person name="Ito M."/>
            <person name="Matsui Y."/>
            <person name="Miyazaki M."/>
            <person name="Murata K."/>
            <person name="Saito Y."/>
            <person name="Sakai S."/>
            <person name="Song C."/>
            <person name="Tasumi E."/>
            <person name="Yamanaka Y."/>
            <person name="Yamaguchi T."/>
            <person name="Kamagata Y."/>
            <person name="Tamaki H."/>
            <person name="Takai K."/>
        </authorList>
    </citation>
    <scope>NUCLEOTIDE SEQUENCE [LARGE SCALE GENOMIC DNA]</scope>
    <source>
        <strain evidence="8 9">MK-D1</strain>
    </source>
</reference>
<dbReference type="GO" id="GO:0005506">
    <property type="term" value="F:iron ion binding"/>
    <property type="evidence" value="ECO:0007669"/>
    <property type="project" value="InterPro"/>
</dbReference>
<dbReference type="KEGG" id="psyt:DSAG12_01122"/>
<keyword evidence="3 6" id="KW-0285">Flavoprotein</keyword>
<evidence type="ECO:0000313" key="9">
    <source>
        <dbReference type="Proteomes" id="UP000321408"/>
    </source>
</evidence>
<dbReference type="SUPFAM" id="SSF56645">
    <property type="entry name" value="Acyl-CoA dehydrogenase NM domain-like"/>
    <property type="match status" value="1"/>
</dbReference>
<dbReference type="Gene3D" id="2.40.110.10">
    <property type="entry name" value="Butyryl-CoA Dehydrogenase, subunit A, domain 2"/>
    <property type="match status" value="1"/>
</dbReference>
<dbReference type="InterPro" id="IPR013786">
    <property type="entry name" value="AcylCoA_DH/ox_N"/>
</dbReference>
<reference evidence="8 9" key="2">
    <citation type="journal article" date="2024" name="Int. J. Syst. Evol. Microbiol.">
        <title>Promethearchaeum syntrophicum gen. nov., sp. nov., an anaerobic, obligately syntrophic archaeon, the first isolate of the lineage 'Asgard' archaea, and proposal of the new archaeal phylum Promethearchaeota phyl. nov. and kingdom Promethearchaeati regn. nov.</title>
        <authorList>
            <person name="Imachi H."/>
            <person name="Nobu M.K."/>
            <person name="Kato S."/>
            <person name="Takaki Y."/>
            <person name="Miyazaki M."/>
            <person name="Miyata M."/>
            <person name="Ogawara M."/>
            <person name="Saito Y."/>
            <person name="Sakai S."/>
            <person name="Tahara Y.O."/>
            <person name="Takano Y."/>
            <person name="Tasumi E."/>
            <person name="Uematsu K."/>
            <person name="Yoshimura T."/>
            <person name="Itoh T."/>
            <person name="Ohkuma M."/>
            <person name="Takai K."/>
        </authorList>
    </citation>
    <scope>NUCLEOTIDE SEQUENCE [LARGE SCALE GENOMIC DNA]</scope>
    <source>
        <strain evidence="8 9">MK-D1</strain>
    </source>
</reference>
<gene>
    <name evidence="8" type="ORF">DSAG12_01122</name>
</gene>
<dbReference type="AlphaFoldDB" id="A0A5B9D8V9"/>
<comment type="cofactor">
    <cofactor evidence="1 6">
        <name>FAD</name>
        <dbReference type="ChEBI" id="CHEBI:57692"/>
    </cofactor>
</comment>
<dbReference type="PANTHER" id="PTHR43884">
    <property type="entry name" value="ACYL-COA DEHYDROGENASE"/>
    <property type="match status" value="1"/>
</dbReference>
<dbReference type="PANTHER" id="PTHR43884:SF12">
    <property type="entry name" value="ISOVALERYL-COA DEHYDROGENASE, MITOCHONDRIAL-RELATED"/>
    <property type="match status" value="1"/>
</dbReference>
<keyword evidence="5 6" id="KW-0560">Oxidoreductase</keyword>
<dbReference type="Gene3D" id="1.20.140.10">
    <property type="entry name" value="Butyryl-CoA Dehydrogenase, subunit A, domain 3"/>
    <property type="match status" value="1"/>
</dbReference>
<dbReference type="InterPro" id="IPR036250">
    <property type="entry name" value="AcylCo_DH-like_C"/>
</dbReference>
<evidence type="ECO:0000313" key="8">
    <source>
        <dbReference type="EMBL" id="QEE15297.1"/>
    </source>
</evidence>
<dbReference type="PROSITE" id="PS50903">
    <property type="entry name" value="RUBREDOXIN_LIKE"/>
    <property type="match status" value="1"/>
</dbReference>
<dbReference type="InterPro" id="IPR037069">
    <property type="entry name" value="AcylCoA_DH/ox_N_sf"/>
</dbReference>